<evidence type="ECO:0000313" key="2">
    <source>
        <dbReference type="Proteomes" id="UP001519460"/>
    </source>
</evidence>
<proteinExistence type="predicted"/>
<sequence>MNLCKFLSRGLSTVLMVDCWSFVDIPTVKSAEHDMNNVPVYARFEPKGRCRDNTFLCSSKLQRVLLTGSRSPQFAGNSHGLRTEKFLWVRTNKRAGQTDGRGELGLDNSLLTPYSTANPSGSPTAISLYIYPLLIPLPLSYLTLVPCMT</sequence>
<protein>
    <recommendedName>
        <fullName evidence="3">Secreted protein</fullName>
    </recommendedName>
</protein>
<dbReference type="EMBL" id="JACVVK020000413">
    <property type="protein sequence ID" value="KAK7475172.1"/>
    <property type="molecule type" value="Genomic_DNA"/>
</dbReference>
<evidence type="ECO:0008006" key="3">
    <source>
        <dbReference type="Google" id="ProtNLM"/>
    </source>
</evidence>
<organism evidence="1 2">
    <name type="scientific">Batillaria attramentaria</name>
    <dbReference type="NCBI Taxonomy" id="370345"/>
    <lineage>
        <taxon>Eukaryota</taxon>
        <taxon>Metazoa</taxon>
        <taxon>Spiralia</taxon>
        <taxon>Lophotrochozoa</taxon>
        <taxon>Mollusca</taxon>
        <taxon>Gastropoda</taxon>
        <taxon>Caenogastropoda</taxon>
        <taxon>Sorbeoconcha</taxon>
        <taxon>Cerithioidea</taxon>
        <taxon>Batillariidae</taxon>
        <taxon>Batillaria</taxon>
    </lineage>
</organism>
<gene>
    <name evidence="1" type="ORF">BaRGS_00033573</name>
</gene>
<name>A0ABD0JL32_9CAEN</name>
<dbReference type="Proteomes" id="UP001519460">
    <property type="component" value="Unassembled WGS sequence"/>
</dbReference>
<accession>A0ABD0JL32</accession>
<reference evidence="1 2" key="1">
    <citation type="journal article" date="2023" name="Sci. Data">
        <title>Genome assembly of the Korean intertidal mud-creeper Batillaria attramentaria.</title>
        <authorList>
            <person name="Patra A.K."/>
            <person name="Ho P.T."/>
            <person name="Jun S."/>
            <person name="Lee S.J."/>
            <person name="Kim Y."/>
            <person name="Won Y.J."/>
        </authorList>
    </citation>
    <scope>NUCLEOTIDE SEQUENCE [LARGE SCALE GENOMIC DNA]</scope>
    <source>
        <strain evidence="1">Wonlab-2016</strain>
    </source>
</reference>
<evidence type="ECO:0000313" key="1">
    <source>
        <dbReference type="EMBL" id="KAK7475172.1"/>
    </source>
</evidence>
<dbReference type="AlphaFoldDB" id="A0ABD0JL32"/>
<keyword evidence="2" id="KW-1185">Reference proteome</keyword>
<comment type="caution">
    <text evidence="1">The sequence shown here is derived from an EMBL/GenBank/DDBJ whole genome shotgun (WGS) entry which is preliminary data.</text>
</comment>